<name>A0A9W8JWZ6_9AGAR</name>
<dbReference type="EMBL" id="JANKHO010000913">
    <property type="protein sequence ID" value="KAJ3505188.1"/>
    <property type="molecule type" value="Genomic_DNA"/>
</dbReference>
<evidence type="ECO:0000313" key="1">
    <source>
        <dbReference type="EMBL" id="KAJ3505188.1"/>
    </source>
</evidence>
<comment type="caution">
    <text evidence="1">The sequence shown here is derived from an EMBL/GenBank/DDBJ whole genome shotgun (WGS) entry which is preliminary data.</text>
</comment>
<dbReference type="Pfam" id="PF20414">
    <property type="entry name" value="DUF6698"/>
    <property type="match status" value="1"/>
</dbReference>
<dbReference type="OrthoDB" id="3160134at2759"/>
<dbReference type="InterPro" id="IPR046521">
    <property type="entry name" value="DUF6698"/>
</dbReference>
<evidence type="ECO:0000313" key="2">
    <source>
        <dbReference type="Proteomes" id="UP001148786"/>
    </source>
</evidence>
<keyword evidence="2" id="KW-1185">Reference proteome</keyword>
<sequence>MPTLPEESSIPASTPLVNSELQQALQTVVQNLLAPALGGATQSKQVFFACPDPDETDKQGAKSYYAFGRIVSRQIDPFTKVDAIVNFGVLHDGKDSDSDTDDGGEQLCIRDQRLLEGWETLCRIIPSFKTSMLALSKERRLRKQACQAIQDGVNAVRTDDRSTLKDGILDCLLLDKNTPLSPPIARKSKVKAGRGFCHPATAALLSPIKYPVTDKNLDALRERKLPVTAAMLPRFLYPDNHIFDADDVENDVLRGHVLYRSAKMIFQGPSTAHDEPGAHRGQGGNAALCGLTSMTPMTIAYVAVQVRHALSNQSSWSNTDGTFNYMEFFWNLVDLFEDEESSKEIINFYNHHVFGTDAGANTSDPFEKPVEDDYEILKRQRAAKRARTNP</sequence>
<protein>
    <submittedName>
        <fullName evidence="1">Uncharacterized protein</fullName>
    </submittedName>
</protein>
<reference evidence="1" key="1">
    <citation type="submission" date="2022-07" db="EMBL/GenBank/DDBJ databases">
        <title>Genome Sequence of Agrocybe chaxingu.</title>
        <authorList>
            <person name="Buettner E."/>
        </authorList>
    </citation>
    <scope>NUCLEOTIDE SEQUENCE</scope>
    <source>
        <strain evidence="1">MP-N11</strain>
    </source>
</reference>
<gene>
    <name evidence="1" type="ORF">NLJ89_g7545</name>
</gene>
<dbReference type="AlphaFoldDB" id="A0A9W8JWZ6"/>
<organism evidence="1 2">
    <name type="scientific">Agrocybe chaxingu</name>
    <dbReference type="NCBI Taxonomy" id="84603"/>
    <lineage>
        <taxon>Eukaryota</taxon>
        <taxon>Fungi</taxon>
        <taxon>Dikarya</taxon>
        <taxon>Basidiomycota</taxon>
        <taxon>Agaricomycotina</taxon>
        <taxon>Agaricomycetes</taxon>
        <taxon>Agaricomycetidae</taxon>
        <taxon>Agaricales</taxon>
        <taxon>Agaricineae</taxon>
        <taxon>Strophariaceae</taxon>
        <taxon>Agrocybe</taxon>
    </lineage>
</organism>
<dbReference type="Proteomes" id="UP001148786">
    <property type="component" value="Unassembled WGS sequence"/>
</dbReference>
<accession>A0A9W8JWZ6</accession>
<proteinExistence type="predicted"/>